<dbReference type="EMBL" id="FUXC01000005">
    <property type="protein sequence ID" value="SJZ75221.1"/>
    <property type="molecule type" value="Genomic_DNA"/>
</dbReference>
<dbReference type="GO" id="GO:0005524">
    <property type="term" value="F:ATP binding"/>
    <property type="evidence" value="ECO:0007669"/>
    <property type="project" value="UniProtKB-KW"/>
</dbReference>
<dbReference type="PROSITE" id="PS00211">
    <property type="entry name" value="ABC_TRANSPORTER_1"/>
    <property type="match status" value="1"/>
</dbReference>
<name>A0A1T4N7P1_9SPIR</name>
<dbReference type="GO" id="GO:0005886">
    <property type="term" value="C:plasma membrane"/>
    <property type="evidence" value="ECO:0007669"/>
    <property type="project" value="TreeGrafter"/>
</dbReference>
<keyword evidence="2 4" id="KW-0067">ATP-binding</keyword>
<dbReference type="Pfam" id="PF00005">
    <property type="entry name" value="ABC_tran"/>
    <property type="match status" value="1"/>
</dbReference>
<evidence type="ECO:0000256" key="2">
    <source>
        <dbReference type="ARBA" id="ARBA00022840"/>
    </source>
</evidence>
<dbReference type="PROSITE" id="PS50893">
    <property type="entry name" value="ABC_TRANSPORTER_2"/>
    <property type="match status" value="1"/>
</dbReference>
<dbReference type="InterPro" id="IPR003439">
    <property type="entry name" value="ABC_transporter-like_ATP-bd"/>
</dbReference>
<evidence type="ECO:0000256" key="1">
    <source>
        <dbReference type="ARBA" id="ARBA00022741"/>
    </source>
</evidence>
<dbReference type="SUPFAM" id="SSF52540">
    <property type="entry name" value="P-loop containing nucleoside triphosphate hydrolases"/>
    <property type="match status" value="1"/>
</dbReference>
<dbReference type="InterPro" id="IPR027417">
    <property type="entry name" value="P-loop_NTPase"/>
</dbReference>
<dbReference type="GeneID" id="303367394"/>
<dbReference type="STRING" id="225004.SAMN02745152_01147"/>
<dbReference type="GO" id="GO:0016887">
    <property type="term" value="F:ATP hydrolysis activity"/>
    <property type="evidence" value="ECO:0007669"/>
    <property type="project" value="InterPro"/>
</dbReference>
<reference evidence="4 5" key="1">
    <citation type="submission" date="2017-02" db="EMBL/GenBank/DDBJ databases">
        <authorList>
            <person name="Peterson S.W."/>
        </authorList>
    </citation>
    <scope>NUCLEOTIDE SEQUENCE [LARGE SCALE GENOMIC DNA]</scope>
    <source>
        <strain evidence="4 5">ATCC BAA-909</strain>
    </source>
</reference>
<dbReference type="InterPro" id="IPR003593">
    <property type="entry name" value="AAA+_ATPase"/>
</dbReference>
<evidence type="ECO:0000313" key="5">
    <source>
        <dbReference type="Proteomes" id="UP000190395"/>
    </source>
</evidence>
<dbReference type="RefSeq" id="WP_078930894.1">
    <property type="nucleotide sequence ID" value="NZ_CAMCOW010000026.1"/>
</dbReference>
<dbReference type="PANTHER" id="PTHR24220">
    <property type="entry name" value="IMPORT ATP-BINDING PROTEIN"/>
    <property type="match status" value="1"/>
</dbReference>
<dbReference type="AlphaFoldDB" id="A0A1T4N7P1"/>
<dbReference type="PANTHER" id="PTHR24220:SF692">
    <property type="entry name" value="ABC TRANSPORTER DOMAIN-CONTAINING PROTEIN"/>
    <property type="match status" value="1"/>
</dbReference>
<dbReference type="Gene3D" id="3.40.50.300">
    <property type="entry name" value="P-loop containing nucleotide triphosphate hydrolases"/>
    <property type="match status" value="1"/>
</dbReference>
<dbReference type="SMART" id="SM00382">
    <property type="entry name" value="AAA"/>
    <property type="match status" value="1"/>
</dbReference>
<dbReference type="InterPro" id="IPR017871">
    <property type="entry name" value="ABC_transporter-like_CS"/>
</dbReference>
<gene>
    <name evidence="4" type="ORF">SAMN02745152_01147</name>
</gene>
<feature type="domain" description="ABC transporter" evidence="3">
    <location>
        <begin position="2"/>
        <end position="252"/>
    </location>
</feature>
<evidence type="ECO:0000259" key="3">
    <source>
        <dbReference type="PROSITE" id="PS50893"/>
    </source>
</evidence>
<dbReference type="InterPro" id="IPR015854">
    <property type="entry name" value="ABC_transpr_LolD-like"/>
</dbReference>
<keyword evidence="1" id="KW-0547">Nucleotide-binding</keyword>
<evidence type="ECO:0000313" key="4">
    <source>
        <dbReference type="EMBL" id="SJZ75221.1"/>
    </source>
</evidence>
<proteinExistence type="predicted"/>
<dbReference type="OrthoDB" id="9776369at2"/>
<dbReference type="GO" id="GO:0022857">
    <property type="term" value="F:transmembrane transporter activity"/>
    <property type="evidence" value="ECO:0007669"/>
    <property type="project" value="TreeGrafter"/>
</dbReference>
<accession>A0A1T4N7P1</accession>
<keyword evidence="5" id="KW-1185">Reference proteome</keyword>
<organism evidence="4 5">
    <name type="scientific">Treponema berlinense</name>
    <dbReference type="NCBI Taxonomy" id="225004"/>
    <lineage>
        <taxon>Bacteria</taxon>
        <taxon>Pseudomonadati</taxon>
        <taxon>Spirochaetota</taxon>
        <taxon>Spirochaetia</taxon>
        <taxon>Spirochaetales</taxon>
        <taxon>Treponemataceae</taxon>
        <taxon>Treponema</taxon>
    </lineage>
</organism>
<dbReference type="Proteomes" id="UP000190395">
    <property type="component" value="Unassembled WGS sequence"/>
</dbReference>
<protein>
    <submittedName>
        <fullName evidence="4">Putative ABC transport system ATP-binding protein</fullName>
    </submittedName>
</protein>
<sequence length="264" mass="29485">MLELKDIGITFNAHTPDENKALSGINLKINRGDFITVIGSNGAGKSTLYNIIAGTLKPTAGKIFLEQNGSVRDITGDPEYKRARYIGRIFQNPLLGTAGKMKLEDNMVISSKKGNKGLKISLNNRLREQFREQLKELNMGLENRLNDNVDQFSGGQRQALTLLMAVMSKPDLLLLDEHTAALDPANADLVMQLTLKFTREMGLTTMMVTHNMQHALDYGNRLIMMHKGQIILDINGEQKKNLTMEDLIAQFKKIQVSNDALMLQ</sequence>